<keyword evidence="2" id="KW-1185">Reference proteome</keyword>
<evidence type="ECO:0000313" key="1">
    <source>
        <dbReference type="EMBL" id="MSS16186.1"/>
    </source>
</evidence>
<dbReference type="RefSeq" id="WP_154328029.1">
    <property type="nucleotide sequence ID" value="NZ_CP045696.1"/>
</dbReference>
<gene>
    <name evidence="1" type="ORF">FYJ29_00125</name>
</gene>
<protein>
    <submittedName>
        <fullName evidence="1">Uncharacterized protein</fullName>
    </submittedName>
</protein>
<name>A0A6L5XB06_9BACT</name>
<dbReference type="AlphaFoldDB" id="A0A6L5XB06"/>
<reference evidence="1 2" key="1">
    <citation type="submission" date="2019-08" db="EMBL/GenBank/DDBJ databases">
        <title>In-depth cultivation of the pig gut microbiome towards novel bacterial diversity and tailored functional studies.</title>
        <authorList>
            <person name="Wylensek D."/>
            <person name="Hitch T.C.A."/>
            <person name="Clavel T."/>
        </authorList>
    </citation>
    <scope>NUCLEOTIDE SEQUENCE [LARGE SCALE GENOMIC DNA]</scope>
    <source>
        <strain evidence="1 2">Oil-RF-744-WCA-WT-10</strain>
    </source>
</reference>
<organism evidence="1 2">
    <name type="scientific">Sodaliphilus pleomorphus</name>
    <dbReference type="NCBI Taxonomy" id="2606626"/>
    <lineage>
        <taxon>Bacteria</taxon>
        <taxon>Pseudomonadati</taxon>
        <taxon>Bacteroidota</taxon>
        <taxon>Bacteroidia</taxon>
        <taxon>Bacteroidales</taxon>
        <taxon>Muribaculaceae</taxon>
        <taxon>Sodaliphilus</taxon>
    </lineage>
</organism>
<dbReference type="Proteomes" id="UP000483362">
    <property type="component" value="Unassembled WGS sequence"/>
</dbReference>
<sequence length="285" mass="32161">MNISPFTPLHFPEANTSDGLPSRYVQVWAPTDHIMIQVIAGKGDAAPAASLNNAHTGASLSAIEFMRWEMNSEKVLYFAVLTGMSFGHYTVTVGDKTSDEFRITDDAAVLGKTTLIQYRFKDNKQREDVVSVIDNYIYFFDFRVPGGFKDSGWGFGVSNEQFNTQREDLIELYASDYLTKTFTLGGALGVPVWYGEMLNRLLTCSYVYFNGVRYVRNETEVPSLNTLIDGLDSFVFTQVLRKAQFINPTIEDLNQAVIRRIDDVNADKIYRSADISTTENINREI</sequence>
<proteinExistence type="predicted"/>
<evidence type="ECO:0000313" key="2">
    <source>
        <dbReference type="Proteomes" id="UP000483362"/>
    </source>
</evidence>
<dbReference type="EMBL" id="VULT01000001">
    <property type="protein sequence ID" value="MSS16186.1"/>
    <property type="molecule type" value="Genomic_DNA"/>
</dbReference>
<accession>A0A6L5XB06</accession>
<comment type="caution">
    <text evidence="1">The sequence shown here is derived from an EMBL/GenBank/DDBJ whole genome shotgun (WGS) entry which is preliminary data.</text>
</comment>